<feature type="signal peptide" evidence="1">
    <location>
        <begin position="1"/>
        <end position="20"/>
    </location>
</feature>
<keyword evidence="1" id="KW-0732">Signal</keyword>
<dbReference type="PROSITE" id="PS51257">
    <property type="entry name" value="PROKAR_LIPOPROTEIN"/>
    <property type="match status" value="1"/>
</dbReference>
<dbReference type="InterPro" id="IPR032710">
    <property type="entry name" value="NTF2-like_dom_sf"/>
</dbReference>
<proteinExistence type="predicted"/>
<reference evidence="2" key="1">
    <citation type="submission" date="2021-01" db="EMBL/GenBank/DDBJ databases">
        <authorList>
            <person name="Corre E."/>
            <person name="Pelletier E."/>
            <person name="Niang G."/>
            <person name="Scheremetjew M."/>
            <person name="Finn R."/>
            <person name="Kale V."/>
            <person name="Holt S."/>
            <person name="Cochrane G."/>
            <person name="Meng A."/>
            <person name="Brown T."/>
            <person name="Cohen L."/>
        </authorList>
    </citation>
    <scope>NUCLEOTIDE SEQUENCE</scope>
    <source>
        <strain evidence="2">CCMP127</strain>
    </source>
</reference>
<dbReference type="EMBL" id="HBIM01010619">
    <property type="protein sequence ID" value="CAE0411564.1"/>
    <property type="molecule type" value="Transcribed_RNA"/>
</dbReference>
<name>A0A7S3L5Z9_9STRA</name>
<gene>
    <name evidence="2" type="ORF">ACOF00016_LOCUS8877</name>
</gene>
<dbReference type="Gene3D" id="3.10.450.50">
    <property type="match status" value="1"/>
</dbReference>
<evidence type="ECO:0000256" key="1">
    <source>
        <dbReference type="SAM" id="SignalP"/>
    </source>
</evidence>
<dbReference type="SUPFAM" id="SSF54427">
    <property type="entry name" value="NTF2-like"/>
    <property type="match status" value="1"/>
</dbReference>
<dbReference type="AlphaFoldDB" id="A0A7S3L5Z9"/>
<evidence type="ECO:0000313" key="2">
    <source>
        <dbReference type="EMBL" id="CAE0411564.1"/>
    </source>
</evidence>
<sequence>MTHFFRLTLLLSSFLSSCKAFSAPASSSSTSGTSTNEPHWLDVLKFDGQKPGFDVIAKTIEYTSQPGYIRFALKDIPTEYYDKDYIFRGPIVGPINREDLVRTNSLFGLDKSFPDLKRQPFGFAVDPENPFRVVFFERWVGTHTGELDLLGILKAPPTGNKSVSPLFPFSITWTPEGKIIYEALTTAVDRFEGNARGKVAVFGLLETACISLENSVGNPILRFQQKLNCFLNSSAQIYSRDDDIPSWWKSKARGADPNDM</sequence>
<feature type="chain" id="PRO_5030667091" evidence="1">
    <location>
        <begin position="21"/>
        <end position="260"/>
    </location>
</feature>
<organism evidence="2">
    <name type="scientific">Amphora coffeiformis</name>
    <dbReference type="NCBI Taxonomy" id="265554"/>
    <lineage>
        <taxon>Eukaryota</taxon>
        <taxon>Sar</taxon>
        <taxon>Stramenopiles</taxon>
        <taxon>Ochrophyta</taxon>
        <taxon>Bacillariophyta</taxon>
        <taxon>Bacillariophyceae</taxon>
        <taxon>Bacillariophycidae</taxon>
        <taxon>Thalassiophysales</taxon>
        <taxon>Catenulaceae</taxon>
        <taxon>Amphora</taxon>
    </lineage>
</organism>
<accession>A0A7S3L5Z9</accession>
<protein>
    <submittedName>
        <fullName evidence="2">Uncharacterized protein</fullName>
    </submittedName>
</protein>